<dbReference type="RefSeq" id="WP_185677853.1">
    <property type="nucleotide sequence ID" value="NZ_JACLAX010000002.1"/>
</dbReference>
<reference evidence="2 3" key="1">
    <citation type="submission" date="2020-08" db="EMBL/GenBank/DDBJ databases">
        <title>The genome sequence of type strain Novosphingobium piscinae KCTC 42194.</title>
        <authorList>
            <person name="Liu Y."/>
        </authorList>
    </citation>
    <scope>NUCLEOTIDE SEQUENCE [LARGE SCALE GENOMIC DNA]</scope>
    <source>
        <strain evidence="2 3">KCTC 42194</strain>
    </source>
</reference>
<name>A0A7X1FX61_9SPHN</name>
<proteinExistence type="predicted"/>
<feature type="compositionally biased region" description="Basic and acidic residues" evidence="1">
    <location>
        <begin position="93"/>
        <end position="102"/>
    </location>
</feature>
<accession>A0A7X1FX61</accession>
<keyword evidence="3" id="KW-1185">Reference proteome</keyword>
<dbReference type="Proteomes" id="UP000551327">
    <property type="component" value="Unassembled WGS sequence"/>
</dbReference>
<dbReference type="EMBL" id="JACLAX010000002">
    <property type="protein sequence ID" value="MBC2667952.1"/>
    <property type="molecule type" value="Genomic_DNA"/>
</dbReference>
<protein>
    <submittedName>
        <fullName evidence="2">Uncharacterized protein</fullName>
    </submittedName>
</protein>
<sequence>MARKPTARPVFDAPIHVMSGRDGTVTLFLPDGHRLVLTAEAAVRSGTMLSRARQRLPAGLVIPAEFGLARAKGLGKPGDATYMAAHHGPTDTSHLRQKEDRRRKPAGAV</sequence>
<feature type="region of interest" description="Disordered" evidence="1">
    <location>
        <begin position="79"/>
        <end position="109"/>
    </location>
</feature>
<organism evidence="2 3">
    <name type="scientific">Novosphingobium piscinae</name>
    <dbReference type="NCBI Taxonomy" id="1507448"/>
    <lineage>
        <taxon>Bacteria</taxon>
        <taxon>Pseudomonadati</taxon>
        <taxon>Pseudomonadota</taxon>
        <taxon>Alphaproteobacteria</taxon>
        <taxon>Sphingomonadales</taxon>
        <taxon>Sphingomonadaceae</taxon>
        <taxon>Novosphingobium</taxon>
    </lineage>
</organism>
<gene>
    <name evidence="2" type="ORF">H7F53_02185</name>
</gene>
<dbReference type="AlphaFoldDB" id="A0A7X1FX61"/>
<comment type="caution">
    <text evidence="2">The sequence shown here is derived from an EMBL/GenBank/DDBJ whole genome shotgun (WGS) entry which is preliminary data.</text>
</comment>
<evidence type="ECO:0000313" key="2">
    <source>
        <dbReference type="EMBL" id="MBC2667952.1"/>
    </source>
</evidence>
<evidence type="ECO:0000313" key="3">
    <source>
        <dbReference type="Proteomes" id="UP000551327"/>
    </source>
</evidence>
<evidence type="ECO:0000256" key="1">
    <source>
        <dbReference type="SAM" id="MobiDB-lite"/>
    </source>
</evidence>